<accession>A0A9D4QFI8</accession>
<feature type="transmembrane region" description="Helical" evidence="5">
    <location>
        <begin position="68"/>
        <end position="87"/>
    </location>
</feature>
<dbReference type="PANTHER" id="PTHR47767">
    <property type="entry name" value="ADHESION G PROTEIN-COUPLED RECEPTOR G7"/>
    <property type="match status" value="1"/>
</dbReference>
<feature type="transmembrane region" description="Helical" evidence="5">
    <location>
        <begin position="196"/>
        <end position="218"/>
    </location>
</feature>
<dbReference type="GO" id="GO:0016020">
    <property type="term" value="C:membrane"/>
    <property type="evidence" value="ECO:0007669"/>
    <property type="project" value="UniProtKB-SubCell"/>
</dbReference>
<proteinExistence type="predicted"/>
<dbReference type="Proteomes" id="UP000821837">
    <property type="component" value="Chromosome 10"/>
</dbReference>
<keyword evidence="2 5" id="KW-0812">Transmembrane</keyword>
<feature type="transmembrane region" description="Helical" evidence="5">
    <location>
        <begin position="107"/>
        <end position="134"/>
    </location>
</feature>
<evidence type="ECO:0000256" key="4">
    <source>
        <dbReference type="ARBA" id="ARBA00023136"/>
    </source>
</evidence>
<keyword evidence="4 5" id="KW-0472">Membrane</keyword>
<keyword evidence="3 5" id="KW-1133">Transmembrane helix</keyword>
<dbReference type="AlphaFoldDB" id="A0A9D4QFI8"/>
<dbReference type="GO" id="GO:0007166">
    <property type="term" value="P:cell surface receptor signaling pathway"/>
    <property type="evidence" value="ECO:0007669"/>
    <property type="project" value="InterPro"/>
</dbReference>
<evidence type="ECO:0000256" key="5">
    <source>
        <dbReference type="SAM" id="Phobius"/>
    </source>
</evidence>
<evidence type="ECO:0000313" key="7">
    <source>
        <dbReference type="EMBL" id="KAH7977001.1"/>
    </source>
</evidence>
<dbReference type="InterPro" id="IPR000832">
    <property type="entry name" value="GPCR_2_secretin-like"/>
</dbReference>
<comment type="caution">
    <text evidence="7">The sequence shown here is derived from an EMBL/GenBank/DDBJ whole genome shotgun (WGS) entry which is preliminary data.</text>
</comment>
<dbReference type="InterPro" id="IPR017981">
    <property type="entry name" value="GPCR_2-like_7TM"/>
</dbReference>
<dbReference type="Gene3D" id="1.20.1070.10">
    <property type="entry name" value="Rhodopsin 7-helix transmembrane proteins"/>
    <property type="match status" value="1"/>
</dbReference>
<gene>
    <name evidence="7" type="ORF">HPB52_022811</name>
</gene>
<dbReference type="EMBL" id="JABSTV010001246">
    <property type="protein sequence ID" value="KAH7977001.1"/>
    <property type="molecule type" value="Genomic_DNA"/>
</dbReference>
<dbReference type="VEuPathDB" id="VectorBase:RSAN_037289"/>
<evidence type="ECO:0000313" key="8">
    <source>
        <dbReference type="Proteomes" id="UP000821837"/>
    </source>
</evidence>
<evidence type="ECO:0000259" key="6">
    <source>
        <dbReference type="PROSITE" id="PS50261"/>
    </source>
</evidence>
<reference evidence="7" key="1">
    <citation type="journal article" date="2020" name="Cell">
        <title>Large-Scale Comparative Analyses of Tick Genomes Elucidate Their Genetic Diversity and Vector Capacities.</title>
        <authorList>
            <consortium name="Tick Genome and Microbiome Consortium (TIGMIC)"/>
            <person name="Jia N."/>
            <person name="Wang J."/>
            <person name="Shi W."/>
            <person name="Du L."/>
            <person name="Sun Y."/>
            <person name="Zhan W."/>
            <person name="Jiang J.F."/>
            <person name="Wang Q."/>
            <person name="Zhang B."/>
            <person name="Ji P."/>
            <person name="Bell-Sakyi L."/>
            <person name="Cui X.M."/>
            <person name="Yuan T.T."/>
            <person name="Jiang B.G."/>
            <person name="Yang W.F."/>
            <person name="Lam T.T."/>
            <person name="Chang Q.C."/>
            <person name="Ding S.J."/>
            <person name="Wang X.J."/>
            <person name="Zhu J.G."/>
            <person name="Ruan X.D."/>
            <person name="Zhao L."/>
            <person name="Wei J.T."/>
            <person name="Ye R.Z."/>
            <person name="Que T.C."/>
            <person name="Du C.H."/>
            <person name="Zhou Y.H."/>
            <person name="Cheng J.X."/>
            <person name="Dai P.F."/>
            <person name="Guo W.B."/>
            <person name="Han X.H."/>
            <person name="Huang E.J."/>
            <person name="Li L.F."/>
            <person name="Wei W."/>
            <person name="Gao Y.C."/>
            <person name="Liu J.Z."/>
            <person name="Shao H.Z."/>
            <person name="Wang X."/>
            <person name="Wang C.C."/>
            <person name="Yang T.C."/>
            <person name="Huo Q.B."/>
            <person name="Li W."/>
            <person name="Chen H.Y."/>
            <person name="Chen S.E."/>
            <person name="Zhou L.G."/>
            <person name="Ni X.B."/>
            <person name="Tian J.H."/>
            <person name="Sheng Y."/>
            <person name="Liu T."/>
            <person name="Pan Y.S."/>
            <person name="Xia L.Y."/>
            <person name="Li J."/>
            <person name="Zhao F."/>
            <person name="Cao W.C."/>
        </authorList>
    </citation>
    <scope>NUCLEOTIDE SEQUENCE</scope>
    <source>
        <strain evidence="7">Rsan-2018</strain>
    </source>
</reference>
<keyword evidence="8" id="KW-1185">Reference proteome</keyword>
<dbReference type="Pfam" id="PF00002">
    <property type="entry name" value="7tm_2"/>
    <property type="match status" value="1"/>
</dbReference>
<dbReference type="CDD" id="cd15040">
    <property type="entry name" value="7tmB2_Adhesion"/>
    <property type="match status" value="1"/>
</dbReference>
<evidence type="ECO:0000256" key="2">
    <source>
        <dbReference type="ARBA" id="ARBA00022692"/>
    </source>
</evidence>
<comment type="subcellular location">
    <subcellularLocation>
        <location evidence="1">Membrane</location>
        <topology evidence="1">Multi-pass membrane protein</topology>
    </subcellularLocation>
</comment>
<dbReference type="PROSITE" id="PS50261">
    <property type="entry name" value="G_PROTEIN_RECEP_F2_4"/>
    <property type="match status" value="1"/>
</dbReference>
<feature type="domain" description="G-protein coupled receptors family 2 profile 2" evidence="6">
    <location>
        <begin position="1"/>
        <end position="220"/>
    </location>
</feature>
<evidence type="ECO:0000256" key="3">
    <source>
        <dbReference type="ARBA" id="ARBA00022989"/>
    </source>
</evidence>
<sequence>MMLLNVSFLLGSLHQSFPGKVLCLGAAVATHYFLLACLAWMGVEAANMYQLLLHAFASSETCFMLKRVLTAWGIPAVIVGTCMAIDLEPYRSQDAYCVISSRNPFIYYIAFLGASCLIFSFNILVFIMVMRVFFKTRMAGDISKSSNHNSSSASGSSVSNSLPITVAQVRGAFTVMALLGVTWTFVVFAVNESSEMFPYVFCVCNSVQGFLIFVVRVLRYPEARTAWSRLAATGTFKKNRGAAKPAAPWCAYSDPKRSSHSSVVRVTSNSADSTSTVVFNRNMWSKGVGNGGSASAHDCPTRLSRFSSVGSLLKNCTLQKADKNTSTLNRKEKASSKAVADELGAMQNHKKFYSSENQVTSLVPDLYAGQEHRIRGNSVSVPDPMTYSEYYSRSAVTTLARSSNQKAHILFAYSVDEATPIRVNGVLRSPLDKPKLESFSTFQRTSPVPTSTAKVPELSRSWNASAGMVLAAPVNGTLPDQDVMRVNTSMTVTEETSFVASKGESTVVAS</sequence>
<name>A0A9D4QFI8_RHISA</name>
<feature type="transmembrane region" description="Helical" evidence="5">
    <location>
        <begin position="171"/>
        <end position="190"/>
    </location>
</feature>
<reference evidence="7" key="2">
    <citation type="submission" date="2021-09" db="EMBL/GenBank/DDBJ databases">
        <authorList>
            <person name="Jia N."/>
            <person name="Wang J."/>
            <person name="Shi W."/>
            <person name="Du L."/>
            <person name="Sun Y."/>
            <person name="Zhan W."/>
            <person name="Jiang J."/>
            <person name="Wang Q."/>
            <person name="Zhang B."/>
            <person name="Ji P."/>
            <person name="Sakyi L.B."/>
            <person name="Cui X."/>
            <person name="Yuan T."/>
            <person name="Jiang B."/>
            <person name="Yang W."/>
            <person name="Lam T.T.-Y."/>
            <person name="Chang Q."/>
            <person name="Ding S."/>
            <person name="Wang X."/>
            <person name="Zhu J."/>
            <person name="Ruan X."/>
            <person name="Zhao L."/>
            <person name="Wei J."/>
            <person name="Que T."/>
            <person name="Du C."/>
            <person name="Cheng J."/>
            <person name="Dai P."/>
            <person name="Han X."/>
            <person name="Huang E."/>
            <person name="Gao Y."/>
            <person name="Liu J."/>
            <person name="Shao H."/>
            <person name="Ye R."/>
            <person name="Li L."/>
            <person name="Wei W."/>
            <person name="Wang X."/>
            <person name="Wang C."/>
            <person name="Huo Q."/>
            <person name="Li W."/>
            <person name="Guo W."/>
            <person name="Chen H."/>
            <person name="Chen S."/>
            <person name="Zhou L."/>
            <person name="Zhou L."/>
            <person name="Ni X."/>
            <person name="Tian J."/>
            <person name="Zhou Y."/>
            <person name="Sheng Y."/>
            <person name="Liu T."/>
            <person name="Pan Y."/>
            <person name="Xia L."/>
            <person name="Li J."/>
            <person name="Zhao F."/>
            <person name="Cao W."/>
        </authorList>
    </citation>
    <scope>NUCLEOTIDE SEQUENCE</scope>
    <source>
        <strain evidence="7">Rsan-2018</strain>
        <tissue evidence="7">Larvae</tissue>
    </source>
</reference>
<dbReference type="GO" id="GO:0004930">
    <property type="term" value="F:G protein-coupled receptor activity"/>
    <property type="evidence" value="ECO:0007669"/>
    <property type="project" value="InterPro"/>
</dbReference>
<dbReference type="InterPro" id="IPR053066">
    <property type="entry name" value="ADGR_G7"/>
</dbReference>
<evidence type="ECO:0000256" key="1">
    <source>
        <dbReference type="ARBA" id="ARBA00004141"/>
    </source>
</evidence>
<organism evidence="7 8">
    <name type="scientific">Rhipicephalus sanguineus</name>
    <name type="common">Brown dog tick</name>
    <name type="synonym">Ixodes sanguineus</name>
    <dbReference type="NCBI Taxonomy" id="34632"/>
    <lineage>
        <taxon>Eukaryota</taxon>
        <taxon>Metazoa</taxon>
        <taxon>Ecdysozoa</taxon>
        <taxon>Arthropoda</taxon>
        <taxon>Chelicerata</taxon>
        <taxon>Arachnida</taxon>
        <taxon>Acari</taxon>
        <taxon>Parasitiformes</taxon>
        <taxon>Ixodida</taxon>
        <taxon>Ixodoidea</taxon>
        <taxon>Ixodidae</taxon>
        <taxon>Rhipicephalinae</taxon>
        <taxon>Rhipicephalus</taxon>
        <taxon>Rhipicephalus</taxon>
    </lineage>
</organism>
<protein>
    <recommendedName>
        <fullName evidence="6">G-protein coupled receptors family 2 profile 2 domain-containing protein</fullName>
    </recommendedName>
</protein>
<dbReference type="PANTHER" id="PTHR47767:SF1">
    <property type="entry name" value="ADHESION G PROTEIN-COUPLED RECEPTOR G7"/>
    <property type="match status" value="1"/>
</dbReference>